<feature type="domain" description="Mur ligase C-terminal" evidence="9">
    <location>
        <begin position="524"/>
        <end position="641"/>
    </location>
</feature>
<dbReference type="InterPro" id="IPR013221">
    <property type="entry name" value="Mur_ligase_cen"/>
</dbReference>
<dbReference type="RefSeq" id="WP_005674160.1">
    <property type="nucleotide sequence ID" value="NZ_CP146288.1"/>
</dbReference>
<dbReference type="InterPro" id="IPR036615">
    <property type="entry name" value="Mur_ligase_C_dom_sf"/>
</dbReference>
<dbReference type="GO" id="GO:0005737">
    <property type="term" value="C:cytoplasm"/>
    <property type="evidence" value="ECO:0007669"/>
    <property type="project" value="UniProtKB-SubCell"/>
</dbReference>
<keyword evidence="7 11" id="KW-0436">Ligase</keyword>
<evidence type="ECO:0000259" key="9">
    <source>
        <dbReference type="Pfam" id="PF02875"/>
    </source>
</evidence>
<dbReference type="PANTHER" id="PTHR23135:SF4">
    <property type="entry name" value="UDP-N-ACETYLMURAMOYL-L-ALANYL-D-GLUTAMATE--2,6-DIAMINOPIMELATE LIGASE MURE HOMOLOG, CHLOROPLASTIC"/>
    <property type="match status" value="1"/>
</dbReference>
<keyword evidence="12" id="KW-1185">Reference proteome</keyword>
<dbReference type="Proteomes" id="UP000011021">
    <property type="component" value="Unassembled WGS sequence"/>
</dbReference>
<feature type="binding site" evidence="7">
    <location>
        <position position="35"/>
    </location>
    <ligand>
        <name>UDP-N-acetyl-alpha-D-muramoyl-L-alanyl-D-glutamate</name>
        <dbReference type="ChEBI" id="CHEBI:83900"/>
    </ligand>
</feature>
<feature type="modified residue" description="N6-carboxylysine" evidence="7">
    <location>
        <position position="308"/>
    </location>
</feature>
<comment type="caution">
    <text evidence="7">Lacks conserved residue(s) required for the propagation of feature annotation.</text>
</comment>
<dbReference type="GO" id="GO:0051301">
    <property type="term" value="P:cell division"/>
    <property type="evidence" value="ECO:0007669"/>
    <property type="project" value="UniProtKB-KW"/>
</dbReference>
<organism evidence="11 12">
    <name type="scientific">Lautropia mirabilis ATCC 51599</name>
    <dbReference type="NCBI Taxonomy" id="887898"/>
    <lineage>
        <taxon>Bacteria</taxon>
        <taxon>Pseudomonadati</taxon>
        <taxon>Pseudomonadota</taxon>
        <taxon>Betaproteobacteria</taxon>
        <taxon>Burkholderiales</taxon>
        <taxon>Burkholderiaceae</taxon>
        <taxon>Lautropia</taxon>
    </lineage>
</organism>
<dbReference type="HOGENOM" id="CLU_022291_3_2_4"/>
<keyword evidence="7" id="KW-0460">Magnesium</keyword>
<feature type="binding site" evidence="7">
    <location>
        <position position="565"/>
    </location>
    <ligand>
        <name>meso-2,6-diaminopimelate</name>
        <dbReference type="ChEBI" id="CHEBI:57791"/>
    </ligand>
</feature>
<dbReference type="AlphaFoldDB" id="E7RYQ1"/>
<feature type="binding site" evidence="7">
    <location>
        <position position="639"/>
    </location>
    <ligand>
        <name>meso-2,6-diaminopimelate</name>
        <dbReference type="ChEBI" id="CHEBI:57791"/>
    </ligand>
</feature>
<keyword evidence="5 7" id="KW-0131">Cell cycle</keyword>
<evidence type="ECO:0000259" key="10">
    <source>
        <dbReference type="Pfam" id="PF08245"/>
    </source>
</evidence>
<comment type="pathway">
    <text evidence="7">Cell wall biogenesis; peptidoglycan biosynthesis.</text>
</comment>
<gene>
    <name evidence="7 11" type="primary">murE</name>
    <name evidence="11" type="ORF">HMPREF0551_1815</name>
</gene>
<evidence type="ECO:0000313" key="12">
    <source>
        <dbReference type="Proteomes" id="UP000011021"/>
    </source>
</evidence>
<keyword evidence="3 7" id="KW-0133">Cell shape</keyword>
<dbReference type="EMBL" id="AEQP01000020">
    <property type="protein sequence ID" value="EFV94375.1"/>
    <property type="molecule type" value="Genomic_DNA"/>
</dbReference>
<dbReference type="InterPro" id="IPR004101">
    <property type="entry name" value="Mur_ligase_C"/>
</dbReference>
<evidence type="ECO:0000259" key="8">
    <source>
        <dbReference type="Pfam" id="PF01225"/>
    </source>
</evidence>
<evidence type="ECO:0000256" key="1">
    <source>
        <dbReference type="ARBA" id="ARBA00005898"/>
    </source>
</evidence>
<feature type="binding site" evidence="7">
    <location>
        <begin position="148"/>
        <end position="154"/>
    </location>
    <ligand>
        <name>ATP</name>
        <dbReference type="ChEBI" id="CHEBI:30616"/>
    </ligand>
</feature>
<dbReference type="GO" id="GO:0071555">
    <property type="term" value="P:cell wall organization"/>
    <property type="evidence" value="ECO:0007669"/>
    <property type="project" value="UniProtKB-KW"/>
</dbReference>
<comment type="catalytic activity">
    <reaction evidence="7">
        <text>UDP-N-acetyl-alpha-D-muramoyl-L-alanyl-D-glutamate + meso-2,6-diaminopimelate + ATP = UDP-N-acetyl-alpha-D-muramoyl-L-alanyl-gamma-D-glutamyl-meso-2,6-diaminopimelate + ADP + phosphate + H(+)</text>
        <dbReference type="Rhea" id="RHEA:23676"/>
        <dbReference type="ChEBI" id="CHEBI:15378"/>
        <dbReference type="ChEBI" id="CHEBI:30616"/>
        <dbReference type="ChEBI" id="CHEBI:43474"/>
        <dbReference type="ChEBI" id="CHEBI:57791"/>
        <dbReference type="ChEBI" id="CHEBI:83900"/>
        <dbReference type="ChEBI" id="CHEBI:83905"/>
        <dbReference type="ChEBI" id="CHEBI:456216"/>
        <dbReference type="EC" id="6.3.2.13"/>
    </reaction>
</comment>
<feature type="binding site" evidence="7">
    <location>
        <position position="274"/>
    </location>
    <ligand>
        <name>UDP-N-acetyl-alpha-D-muramoyl-L-alanyl-D-glutamate</name>
        <dbReference type="ChEBI" id="CHEBI:83900"/>
    </ligand>
</feature>
<feature type="domain" description="Mur ligase N-terminal catalytic" evidence="8">
    <location>
        <begin position="34"/>
        <end position="75"/>
    </location>
</feature>
<dbReference type="STRING" id="887898.HMPREF0551_1815"/>
<feature type="binding site" evidence="7">
    <location>
        <position position="268"/>
    </location>
    <ligand>
        <name>UDP-N-acetyl-alpha-D-muramoyl-L-alanyl-D-glutamate</name>
        <dbReference type="ChEBI" id="CHEBI:83900"/>
    </ligand>
</feature>
<name>E7RYQ1_9BURK</name>
<comment type="subcellular location">
    <subcellularLocation>
        <location evidence="7">Cytoplasm</location>
    </subcellularLocation>
</comment>
<dbReference type="UniPathway" id="UPA00219"/>
<comment type="similarity">
    <text evidence="1 7">Belongs to the MurCDEF family. MurE subfamily.</text>
</comment>
<comment type="PTM">
    <text evidence="7">Carboxylation is probably crucial for Mg(2+) binding and, consequently, for the gamma-phosphate positioning of ATP.</text>
</comment>
<dbReference type="InterPro" id="IPR036565">
    <property type="entry name" value="Mur-like_cat_sf"/>
</dbReference>
<feature type="short sequence motif" description="Meso-diaminopimelate recognition motif" evidence="7">
    <location>
        <begin position="589"/>
        <end position="592"/>
    </location>
</feature>
<dbReference type="GO" id="GO:0008360">
    <property type="term" value="P:regulation of cell shape"/>
    <property type="evidence" value="ECO:0007669"/>
    <property type="project" value="UniProtKB-KW"/>
</dbReference>
<dbReference type="SUPFAM" id="SSF53244">
    <property type="entry name" value="MurD-like peptide ligases, peptide-binding domain"/>
    <property type="match status" value="1"/>
</dbReference>
<comment type="function">
    <text evidence="7">Catalyzes the addition of meso-diaminopimelic acid to the nucleotide precursor UDP-N-acetylmuramoyl-L-alanyl-D-glutamate (UMAG) in the biosynthesis of bacterial cell-wall peptidoglycan.</text>
</comment>
<feature type="domain" description="Mur ligase central" evidence="10">
    <location>
        <begin position="220"/>
        <end position="350"/>
    </location>
</feature>
<dbReference type="Gene3D" id="3.40.1390.10">
    <property type="entry name" value="MurE/MurF, N-terminal domain"/>
    <property type="match status" value="1"/>
</dbReference>
<evidence type="ECO:0000313" key="11">
    <source>
        <dbReference type="EMBL" id="EFV94375.1"/>
    </source>
</evidence>
<comment type="caution">
    <text evidence="11">The sequence shown here is derived from an EMBL/GenBank/DDBJ whole genome shotgun (WGS) entry which is preliminary data.</text>
</comment>
<dbReference type="InterPro" id="IPR035911">
    <property type="entry name" value="MurE/MurF_N"/>
</dbReference>
<dbReference type="PANTHER" id="PTHR23135">
    <property type="entry name" value="MUR LIGASE FAMILY MEMBER"/>
    <property type="match status" value="1"/>
</dbReference>
<keyword evidence="4 7" id="KW-0573">Peptidoglycan synthesis</keyword>
<dbReference type="GO" id="GO:0009252">
    <property type="term" value="P:peptidoglycan biosynthetic process"/>
    <property type="evidence" value="ECO:0007669"/>
    <property type="project" value="UniProtKB-UniRule"/>
</dbReference>
<accession>E7RYQ1</accession>
<evidence type="ECO:0000256" key="3">
    <source>
        <dbReference type="ARBA" id="ARBA00022960"/>
    </source>
</evidence>
<dbReference type="GO" id="GO:0008765">
    <property type="term" value="F:UDP-N-acetylmuramoylalanyl-D-glutamate-2,6-diaminopimelate ligase activity"/>
    <property type="evidence" value="ECO:0007669"/>
    <property type="project" value="UniProtKB-UniRule"/>
</dbReference>
<dbReference type="Pfam" id="PF02875">
    <property type="entry name" value="Mur_ligase_C"/>
    <property type="match status" value="1"/>
</dbReference>
<feature type="binding site" evidence="7">
    <location>
        <begin position="589"/>
        <end position="592"/>
    </location>
    <ligand>
        <name>meso-2,6-diaminopimelate</name>
        <dbReference type="ChEBI" id="CHEBI:57791"/>
    </ligand>
</feature>
<evidence type="ECO:0000256" key="7">
    <source>
        <dbReference type="HAMAP-Rule" id="MF_00208"/>
    </source>
</evidence>
<keyword evidence="7" id="KW-0067">ATP-binding</keyword>
<sequence>MAESPNGLKGLVEPTELVAWLREHLPATGRLVSDSRRVGKGDAFFALHGRRQDGSTFIAQAVQQGAAAVVVAIPAQACQAEDAAEGDVVQAEHAACGNFDYFKNLPTLPAGIQVPVCYVPCLGSQLGALADEYYDHPSQVLDVVAVTGTNGKTSTTHWIAQGVNDRLARTGDAQAVDANTPSRPAASASTQRPAEFAGLVIALDGDADAAMQPGRGRGVVIGTNGVGTPGALEYIGLTTPDPLTLQTLFQRFRADTEAPVGVVAMEASSIGLVQGRMQGTCIHTAVFTNLTRDHLDYHGSMQAYGAAKVGLFSWPTLQAAVVNLGDPLATEIIEVLHRHTAAPRIIGYWVNNAHGAPQAGQADAAFQAMDDDARARLRRFYELAMRCDEVLELALDRDSSQHVLMMFPGSVVKTLLQLPEVGADPVASSGGAGSVHGRQQRLQAMFRNVATLRLNVLGRFNMENALAAAGAWRSLGWNFPAIVEGLHQLHPVPGRMEIVGLPAAQVSDAGEAAPAAAISSTACPLVVVDYAHTPDALTNVLAALRDIAGQRGGQLCCVFGAGGNRDRGKRPEMARAVEAVADRVVVTSDNPRDEDPAQIIADVCQGLSKPAWRTEADRRVAIDAAIAQAAPADVVLIAGKGRETTQEIAGVFHPFSDPEFAAQALASHWALKTREVPHA</sequence>
<protein>
    <recommendedName>
        <fullName evidence="7">UDP-N-acetylmuramoyl-L-alanyl-D-glutamate--2,6-diaminopimelate ligase</fullName>
        <ecNumber evidence="7">6.3.2.13</ecNumber>
    </recommendedName>
    <alternativeName>
        <fullName evidence="7">Meso-A2pm-adding enzyme</fullName>
    </alternativeName>
    <alternativeName>
        <fullName evidence="7">Meso-diaminopimelate-adding enzyme</fullName>
    </alternativeName>
    <alternativeName>
        <fullName evidence="7">UDP-MurNAc-L-Ala-D-Glu:meso-diaminopimelate ligase</fullName>
    </alternativeName>
    <alternativeName>
        <fullName evidence="7">UDP-MurNAc-tripeptide synthetase</fullName>
    </alternativeName>
    <alternativeName>
        <fullName evidence="7">UDP-N-acetylmuramyl-tripeptide synthetase</fullName>
    </alternativeName>
</protein>
<feature type="binding site" evidence="7">
    <location>
        <position position="276"/>
    </location>
    <ligand>
        <name>UDP-N-acetyl-alpha-D-muramoyl-L-alanyl-D-glutamate</name>
        <dbReference type="ChEBI" id="CHEBI:83900"/>
    </ligand>
</feature>
<dbReference type="Gene3D" id="3.40.1190.10">
    <property type="entry name" value="Mur-like, catalytic domain"/>
    <property type="match status" value="1"/>
</dbReference>
<keyword evidence="7" id="KW-0547">Nucleotide-binding</keyword>
<dbReference type="Pfam" id="PF08245">
    <property type="entry name" value="Mur_ligase_M"/>
    <property type="match status" value="1"/>
</dbReference>
<keyword evidence="7" id="KW-0963">Cytoplasm</keyword>
<dbReference type="Gene3D" id="3.90.190.20">
    <property type="entry name" value="Mur ligase, C-terminal domain"/>
    <property type="match status" value="1"/>
</dbReference>
<evidence type="ECO:0000256" key="6">
    <source>
        <dbReference type="ARBA" id="ARBA00023316"/>
    </source>
</evidence>
<feature type="binding site" evidence="7">
    <location>
        <position position="643"/>
    </location>
    <ligand>
        <name>meso-2,6-diaminopimelate</name>
        <dbReference type="ChEBI" id="CHEBI:57791"/>
    </ligand>
</feature>
<dbReference type="SUPFAM" id="SSF53623">
    <property type="entry name" value="MurD-like peptide ligases, catalytic domain"/>
    <property type="match status" value="3"/>
</dbReference>
<dbReference type="GO" id="GO:0005524">
    <property type="term" value="F:ATP binding"/>
    <property type="evidence" value="ECO:0007669"/>
    <property type="project" value="UniProtKB-UniRule"/>
</dbReference>
<dbReference type="eggNOG" id="COG0769">
    <property type="taxonomic scope" value="Bacteria"/>
</dbReference>
<dbReference type="EC" id="6.3.2.13" evidence="7"/>
<proteinExistence type="inferred from homology"/>
<dbReference type="Pfam" id="PF01225">
    <property type="entry name" value="Mur_ligase"/>
    <property type="match status" value="1"/>
</dbReference>
<dbReference type="SUPFAM" id="SSF63418">
    <property type="entry name" value="MurE/MurF N-terminal domain"/>
    <property type="match status" value="1"/>
</dbReference>
<keyword evidence="2 7" id="KW-0132">Cell division</keyword>
<evidence type="ECO:0000256" key="4">
    <source>
        <dbReference type="ARBA" id="ARBA00022984"/>
    </source>
</evidence>
<reference evidence="11 12" key="1">
    <citation type="submission" date="2010-12" db="EMBL/GenBank/DDBJ databases">
        <authorList>
            <person name="Muzny D."/>
            <person name="Qin X."/>
            <person name="Deng J."/>
            <person name="Jiang H."/>
            <person name="Liu Y."/>
            <person name="Qu J."/>
            <person name="Song X.-Z."/>
            <person name="Zhang L."/>
            <person name="Thornton R."/>
            <person name="Coyle M."/>
            <person name="Francisco L."/>
            <person name="Jackson L."/>
            <person name="Javaid M."/>
            <person name="Korchina V."/>
            <person name="Kovar C."/>
            <person name="Mata R."/>
            <person name="Mathew T."/>
            <person name="Ngo R."/>
            <person name="Nguyen L."/>
            <person name="Nguyen N."/>
            <person name="Okwuonu G."/>
            <person name="Ongeri F."/>
            <person name="Pham C."/>
            <person name="Simmons D."/>
            <person name="Wilczek-Boney K."/>
            <person name="Hale W."/>
            <person name="Jakkamsetti A."/>
            <person name="Pham P."/>
            <person name="Ruth R."/>
            <person name="San Lucas F."/>
            <person name="Warren J."/>
            <person name="Zhang J."/>
            <person name="Zhao Z."/>
            <person name="Zhou C."/>
            <person name="Zhu D."/>
            <person name="Lee S."/>
            <person name="Bess C."/>
            <person name="Blankenburg K."/>
            <person name="Forbes L."/>
            <person name="Fu Q."/>
            <person name="Gubbala S."/>
            <person name="Hirani K."/>
            <person name="Jayaseelan J.C."/>
            <person name="Lara F."/>
            <person name="Munidasa M."/>
            <person name="Palculict T."/>
            <person name="Patil S."/>
            <person name="Pu L.-L."/>
            <person name="Saada N."/>
            <person name="Tang L."/>
            <person name="Weissenberger G."/>
            <person name="Zhu Y."/>
            <person name="Hemphill L."/>
            <person name="Shang Y."/>
            <person name="Youmans B."/>
            <person name="Ayvaz T."/>
            <person name="Ross M."/>
            <person name="Santibanez J."/>
            <person name="Aqrawi P."/>
            <person name="Gross S."/>
            <person name="Joshi V."/>
            <person name="Fowler G."/>
            <person name="Nazareth L."/>
            <person name="Reid J."/>
            <person name="Worley K."/>
            <person name="Petrosino J."/>
            <person name="Highlander S."/>
            <person name="Gibbs R."/>
        </authorList>
    </citation>
    <scope>NUCLEOTIDE SEQUENCE [LARGE SCALE GENOMIC DNA]</scope>
    <source>
        <strain evidence="11 12">ATCC 51599</strain>
    </source>
</reference>
<keyword evidence="6 7" id="KW-0961">Cell wall biogenesis/degradation</keyword>
<feature type="binding site" evidence="7">
    <location>
        <begin position="238"/>
        <end position="239"/>
    </location>
    <ligand>
        <name>UDP-N-acetyl-alpha-D-muramoyl-L-alanyl-D-glutamate</name>
        <dbReference type="ChEBI" id="CHEBI:83900"/>
    </ligand>
</feature>
<dbReference type="GO" id="GO:0000287">
    <property type="term" value="F:magnesium ion binding"/>
    <property type="evidence" value="ECO:0007669"/>
    <property type="project" value="UniProtKB-UniRule"/>
</dbReference>
<dbReference type="InterPro" id="IPR005761">
    <property type="entry name" value="UDP-N-AcMur-Glu-dNH2Pim_ligase"/>
</dbReference>
<dbReference type="HAMAP" id="MF_00208">
    <property type="entry name" value="MurE"/>
    <property type="match status" value="1"/>
</dbReference>
<evidence type="ECO:0000256" key="5">
    <source>
        <dbReference type="ARBA" id="ARBA00023306"/>
    </source>
</evidence>
<evidence type="ECO:0000256" key="2">
    <source>
        <dbReference type="ARBA" id="ARBA00022618"/>
    </source>
</evidence>
<comment type="cofactor">
    <cofactor evidence="7">
        <name>Mg(2+)</name>
        <dbReference type="ChEBI" id="CHEBI:18420"/>
    </cofactor>
</comment>
<dbReference type="InterPro" id="IPR000713">
    <property type="entry name" value="Mur_ligase_N"/>
</dbReference>